<dbReference type="OrthoDB" id="330089at2759"/>
<gene>
    <name evidence="2" type="primary">LOC113146681</name>
</gene>
<dbReference type="Proteomes" id="UP000515125">
    <property type="component" value="Unplaced"/>
</dbReference>
<protein>
    <submittedName>
        <fullName evidence="2">Uncharacterized protein LOC113146681</fullName>
    </submittedName>
</protein>
<dbReference type="RefSeq" id="XP_026190557.1">
    <property type="nucleotide sequence ID" value="XM_026334772.1"/>
</dbReference>
<evidence type="ECO:0000313" key="1">
    <source>
        <dbReference type="Proteomes" id="UP000515125"/>
    </source>
</evidence>
<evidence type="ECO:0000313" key="2">
    <source>
        <dbReference type="RefSeq" id="XP_026190557.1"/>
    </source>
</evidence>
<sequence length="283" mass="31773">MASFRCCLTGCACRLLPAMQKAALQTQAWRSSPLPRCVVAGGLLLSDSSRSSLWSPVPSPQHWVSIRAFGGRAGGLKRRKRKADPGVLQQSGRGHRMEFFWPRKQRLLRVPLQQNSRPSLIYDLRFRRFLCCWTSNGQHVFRPFNCRSRGSGRDGGRGVLQAGAAFGHSCAGGFEGARAKSLVLLRQLQRQGKLTAELASSKACKPEINRSGVRGVYFEPEERLWVAVWKEAGVRRFRAFSAVDLGFDTAYQAAVAVRRQQLAANYEFCMHRHRKRSGRQPLK</sequence>
<proteinExistence type="predicted"/>
<reference evidence="2" key="1">
    <citation type="submission" date="2025-08" db="UniProtKB">
        <authorList>
            <consortium name="RefSeq"/>
        </authorList>
    </citation>
    <scope>IDENTIFICATION</scope>
</reference>
<name>A0A6P6RSR5_9EIME</name>
<dbReference type="AlphaFoldDB" id="A0A6P6RSR5"/>
<organism evidence="1 2">
    <name type="scientific">Cyclospora cayetanensis</name>
    <dbReference type="NCBI Taxonomy" id="88456"/>
    <lineage>
        <taxon>Eukaryota</taxon>
        <taxon>Sar</taxon>
        <taxon>Alveolata</taxon>
        <taxon>Apicomplexa</taxon>
        <taxon>Conoidasida</taxon>
        <taxon>Coccidia</taxon>
        <taxon>Eucoccidiorida</taxon>
        <taxon>Eimeriorina</taxon>
        <taxon>Eimeriidae</taxon>
        <taxon>Cyclospora</taxon>
    </lineage>
</organism>
<dbReference type="GeneID" id="113146681"/>
<keyword evidence="1" id="KW-1185">Reference proteome</keyword>
<accession>A0A6P6RSR5</accession>
<dbReference type="Gene3D" id="1.20.5.2050">
    <property type="match status" value="1"/>
</dbReference>